<sequence length="147" mass="16449">LTYRFGVTIFVPGTSEPAHWGFVIYQPPSTMGDLLHVRVIDESLNLFQFEPRIPHLLASQNAWGVCKIRDLTREEYTKVARILESEVPPPRGGAKNCQDWVIDGLVALEVEELVSEGTTQTWSSRVGKATLVIKNEVSGDWLSLNGR</sequence>
<evidence type="ECO:0000313" key="2">
    <source>
        <dbReference type="Proteomes" id="UP000249402"/>
    </source>
</evidence>
<organism evidence="1 2">
    <name type="scientific">Aspergillus ibericus CBS 121593</name>
    <dbReference type="NCBI Taxonomy" id="1448316"/>
    <lineage>
        <taxon>Eukaryota</taxon>
        <taxon>Fungi</taxon>
        <taxon>Dikarya</taxon>
        <taxon>Ascomycota</taxon>
        <taxon>Pezizomycotina</taxon>
        <taxon>Eurotiomycetes</taxon>
        <taxon>Eurotiomycetidae</taxon>
        <taxon>Eurotiales</taxon>
        <taxon>Aspergillaceae</taxon>
        <taxon>Aspergillus</taxon>
        <taxon>Aspergillus subgen. Circumdati</taxon>
    </lineage>
</organism>
<dbReference type="EMBL" id="KZ824427">
    <property type="protein sequence ID" value="RAL03600.1"/>
    <property type="molecule type" value="Genomic_DNA"/>
</dbReference>
<gene>
    <name evidence="1" type="ORF">BO80DRAFT_488822</name>
</gene>
<reference evidence="1 2" key="1">
    <citation type="submission" date="2018-02" db="EMBL/GenBank/DDBJ databases">
        <title>The genomes of Aspergillus section Nigri reveals drivers in fungal speciation.</title>
        <authorList>
            <consortium name="DOE Joint Genome Institute"/>
            <person name="Vesth T.C."/>
            <person name="Nybo J."/>
            <person name="Theobald S."/>
            <person name="Brandl J."/>
            <person name="Frisvad J.C."/>
            <person name="Nielsen K.F."/>
            <person name="Lyhne E.K."/>
            <person name="Kogle M.E."/>
            <person name="Kuo A."/>
            <person name="Riley R."/>
            <person name="Clum A."/>
            <person name="Nolan M."/>
            <person name="Lipzen A."/>
            <person name="Salamov A."/>
            <person name="Henrissat B."/>
            <person name="Wiebenga A."/>
            <person name="De vries R.P."/>
            <person name="Grigoriev I.V."/>
            <person name="Mortensen U.H."/>
            <person name="Andersen M.R."/>
            <person name="Baker S.E."/>
        </authorList>
    </citation>
    <scope>NUCLEOTIDE SEQUENCE [LARGE SCALE GENOMIC DNA]</scope>
    <source>
        <strain evidence="1 2">CBS 121593</strain>
    </source>
</reference>
<dbReference type="InterPro" id="IPR046670">
    <property type="entry name" value="DUF6540"/>
</dbReference>
<evidence type="ECO:0000313" key="1">
    <source>
        <dbReference type="EMBL" id="RAL03600.1"/>
    </source>
</evidence>
<dbReference type="RefSeq" id="XP_025577927.1">
    <property type="nucleotide sequence ID" value="XM_025723586.1"/>
</dbReference>
<keyword evidence="2" id="KW-1185">Reference proteome</keyword>
<proteinExistence type="predicted"/>
<dbReference type="Proteomes" id="UP000249402">
    <property type="component" value="Unassembled WGS sequence"/>
</dbReference>
<name>A0A395H7G7_9EURO</name>
<dbReference type="GeneID" id="37228451"/>
<accession>A0A395H7G7</accession>
<dbReference type="STRING" id="1448316.A0A395H7G7"/>
<feature type="non-terminal residue" evidence="1">
    <location>
        <position position="1"/>
    </location>
</feature>
<dbReference type="AlphaFoldDB" id="A0A395H7G7"/>
<dbReference type="Pfam" id="PF20174">
    <property type="entry name" value="DUF6540"/>
    <property type="match status" value="1"/>
</dbReference>
<dbReference type="VEuPathDB" id="FungiDB:BO80DRAFT_488822"/>
<protein>
    <submittedName>
        <fullName evidence="1">Uncharacterized protein</fullName>
    </submittedName>
</protein>
<dbReference type="OrthoDB" id="5271495at2759"/>